<evidence type="ECO:0000313" key="1">
    <source>
        <dbReference type="EMBL" id="CAJ1066597.1"/>
    </source>
</evidence>
<sequence length="97" mass="12094">MFGGIIFEECKERFGEAKKKQPTAPRKGRREKDIEQLVRDRRKLRWNWRKATSEEKIGLKELWDELRQKLARLRRVERIRRRRKKREKERTSFLETL</sequence>
<keyword evidence="2" id="KW-1185">Reference proteome</keyword>
<protein>
    <submittedName>
        <fullName evidence="1">Olfactory receptor 6N2-like protein</fullName>
    </submittedName>
</protein>
<proteinExistence type="predicted"/>
<keyword evidence="1" id="KW-0675">Receptor</keyword>
<dbReference type="Proteomes" id="UP001178508">
    <property type="component" value="Chromosome 11"/>
</dbReference>
<organism evidence="1 2">
    <name type="scientific">Xyrichtys novacula</name>
    <name type="common">Pearly razorfish</name>
    <name type="synonym">Hemipteronotus novacula</name>
    <dbReference type="NCBI Taxonomy" id="13765"/>
    <lineage>
        <taxon>Eukaryota</taxon>
        <taxon>Metazoa</taxon>
        <taxon>Chordata</taxon>
        <taxon>Craniata</taxon>
        <taxon>Vertebrata</taxon>
        <taxon>Euteleostomi</taxon>
        <taxon>Actinopterygii</taxon>
        <taxon>Neopterygii</taxon>
        <taxon>Teleostei</taxon>
        <taxon>Neoteleostei</taxon>
        <taxon>Acanthomorphata</taxon>
        <taxon>Eupercaria</taxon>
        <taxon>Labriformes</taxon>
        <taxon>Labridae</taxon>
        <taxon>Xyrichtys</taxon>
    </lineage>
</organism>
<reference evidence="1" key="1">
    <citation type="submission" date="2023-08" db="EMBL/GenBank/DDBJ databases">
        <authorList>
            <person name="Alioto T."/>
            <person name="Alioto T."/>
            <person name="Gomez Garrido J."/>
        </authorList>
    </citation>
    <scope>NUCLEOTIDE SEQUENCE</scope>
</reference>
<evidence type="ECO:0000313" key="2">
    <source>
        <dbReference type="Proteomes" id="UP001178508"/>
    </source>
</evidence>
<dbReference type="EMBL" id="OY660874">
    <property type="protein sequence ID" value="CAJ1066597.1"/>
    <property type="molecule type" value="Genomic_DNA"/>
</dbReference>
<accession>A0AAV1FZA7</accession>
<gene>
    <name evidence="1" type="ORF">XNOV1_A000522</name>
</gene>
<dbReference type="AlphaFoldDB" id="A0AAV1FZA7"/>
<name>A0AAV1FZA7_XYRNO</name>